<evidence type="ECO:0000313" key="10">
    <source>
        <dbReference type="Proteomes" id="UP000092528"/>
    </source>
</evidence>
<accession>A0A1C7FFF6</accession>
<dbReference type="SUPFAM" id="SSF51445">
    <property type="entry name" value="(Trans)glycosidases"/>
    <property type="match status" value="1"/>
</dbReference>
<organism evidence="9 10">
    <name type="scientific">Vibrio scophthalmi</name>
    <dbReference type="NCBI Taxonomy" id="45658"/>
    <lineage>
        <taxon>Bacteria</taxon>
        <taxon>Pseudomonadati</taxon>
        <taxon>Pseudomonadota</taxon>
        <taxon>Gammaproteobacteria</taxon>
        <taxon>Vibrionales</taxon>
        <taxon>Vibrionaceae</taxon>
        <taxon>Vibrio</taxon>
    </lineage>
</organism>
<evidence type="ECO:0000256" key="7">
    <source>
        <dbReference type="PIRSR" id="PIRSR001092-1"/>
    </source>
</evidence>
<dbReference type="PATRIC" id="fig|45658.7.peg.3040"/>
<dbReference type="InterPro" id="IPR016286">
    <property type="entry name" value="FUC_metazoa-typ"/>
</dbReference>
<dbReference type="EC" id="3.2.1.51" evidence="3"/>
<evidence type="ECO:0000256" key="4">
    <source>
        <dbReference type="ARBA" id="ARBA00022729"/>
    </source>
</evidence>
<comment type="function">
    <text evidence="1">Alpha-L-fucosidase is responsible for hydrolyzing the alpha-1,6-linked fucose joined to the reducing-end N-acetylglucosamine of the carbohydrate moieties of glycoproteins.</text>
</comment>
<dbReference type="PANTHER" id="PTHR10030:SF37">
    <property type="entry name" value="ALPHA-L-FUCOSIDASE-RELATED"/>
    <property type="match status" value="1"/>
</dbReference>
<dbReference type="SMART" id="SM00812">
    <property type="entry name" value="Alpha_L_fucos"/>
    <property type="match status" value="1"/>
</dbReference>
<dbReference type="Proteomes" id="UP000092528">
    <property type="component" value="Chromosome 2"/>
</dbReference>
<dbReference type="PANTHER" id="PTHR10030">
    <property type="entry name" value="ALPHA-L-FUCOSIDASE"/>
    <property type="match status" value="1"/>
</dbReference>
<dbReference type="Pfam" id="PF01120">
    <property type="entry name" value="Alpha_L_fucos"/>
    <property type="match status" value="1"/>
</dbReference>
<dbReference type="PRINTS" id="PR00741">
    <property type="entry name" value="GLHYDRLASE29"/>
</dbReference>
<protein>
    <recommendedName>
        <fullName evidence="3">alpha-L-fucosidase</fullName>
        <ecNumber evidence="3">3.2.1.51</ecNumber>
    </recommendedName>
</protein>
<dbReference type="RefSeq" id="WP_065546069.1">
    <property type="nucleotide sequence ID" value="NZ_CP016415.1"/>
</dbReference>
<dbReference type="InterPro" id="IPR057739">
    <property type="entry name" value="Glyco_hydro_29_N"/>
</dbReference>
<evidence type="ECO:0000259" key="8">
    <source>
        <dbReference type="Pfam" id="PF01120"/>
    </source>
</evidence>
<dbReference type="AlphaFoldDB" id="A0A1C7FFF6"/>
<sequence length="389" mass="45738">MYTNFPENLGNPQWFVDARFGMFIHFGLYSLPARHEWVMTLEEIEAENYQKYFDNFNPDLFEPKELAKLAKKSGFKYVVFTAKHHDGFAMWDSKYTDYKVTNTPYKKDIMKEVIDAFRSEGIEIGLYYSLIDWNHADFKIDGYHPDRNRVDLEKESQKDMTKYQQFIKNQITELLTEYGDISYLWFDFSYENKFKDHLKGKGKNDWDSENLEKLILELQPNIILNDRLDLKRGVTTHEQYQRAKSSSEDKVVWEGCQTLNGSWGYHRDNDNFKTSEMIIKMLIDTVSNDGNLLLNIGPNARGQIDKTSRKLLGEIGEWMGLHSKSIYKSEGSTVTPPADCRYTIRDNKLYLHIFSWPYRTLTLKNIPKKVKYAQLLNDYSELKVIEAGV</sequence>
<evidence type="ECO:0000256" key="5">
    <source>
        <dbReference type="ARBA" id="ARBA00022801"/>
    </source>
</evidence>
<evidence type="ECO:0000256" key="2">
    <source>
        <dbReference type="ARBA" id="ARBA00007951"/>
    </source>
</evidence>
<dbReference type="EMBL" id="CP016415">
    <property type="protein sequence ID" value="ANU38143.1"/>
    <property type="molecule type" value="Genomic_DNA"/>
</dbReference>
<reference evidence="9 10" key="1">
    <citation type="submission" date="2016-07" db="EMBL/GenBank/DDBJ databases">
        <title>Genome sequencing of Vibrio scophthalmi strain VS-05, an isolated from Paralichthys olivaceus.</title>
        <authorList>
            <person name="Han H.-J."/>
        </authorList>
    </citation>
    <scope>NUCLEOTIDE SEQUENCE [LARGE SCALE GENOMIC DNA]</scope>
    <source>
        <strain evidence="9 10">VS-05</strain>
    </source>
</reference>
<dbReference type="PIRSF" id="PIRSF001092">
    <property type="entry name" value="Alpha-L-fucosidase"/>
    <property type="match status" value="1"/>
</dbReference>
<dbReference type="InterPro" id="IPR000933">
    <property type="entry name" value="Glyco_hydro_29"/>
</dbReference>
<gene>
    <name evidence="9" type="ORF">VSVS05_03105</name>
</gene>
<keyword evidence="10" id="KW-1185">Reference proteome</keyword>
<keyword evidence="6 9" id="KW-0326">Glycosidase</keyword>
<feature type="site" description="May be important for catalysis" evidence="7">
    <location>
        <position position="256"/>
    </location>
</feature>
<dbReference type="InterPro" id="IPR017853">
    <property type="entry name" value="GH"/>
</dbReference>
<evidence type="ECO:0000256" key="3">
    <source>
        <dbReference type="ARBA" id="ARBA00012662"/>
    </source>
</evidence>
<proteinExistence type="inferred from homology"/>
<evidence type="ECO:0000256" key="1">
    <source>
        <dbReference type="ARBA" id="ARBA00004071"/>
    </source>
</evidence>
<feature type="domain" description="Glycoside hydrolase family 29 N-terminal" evidence="8">
    <location>
        <begin position="11"/>
        <end position="322"/>
    </location>
</feature>
<keyword evidence="4" id="KW-0732">Signal</keyword>
<evidence type="ECO:0000256" key="6">
    <source>
        <dbReference type="ARBA" id="ARBA00023295"/>
    </source>
</evidence>
<dbReference type="GO" id="GO:0016139">
    <property type="term" value="P:glycoside catabolic process"/>
    <property type="evidence" value="ECO:0007669"/>
    <property type="project" value="TreeGrafter"/>
</dbReference>
<evidence type="ECO:0000313" key="9">
    <source>
        <dbReference type="EMBL" id="ANU38143.1"/>
    </source>
</evidence>
<dbReference type="GO" id="GO:0005764">
    <property type="term" value="C:lysosome"/>
    <property type="evidence" value="ECO:0007669"/>
    <property type="project" value="TreeGrafter"/>
</dbReference>
<dbReference type="GO" id="GO:0004560">
    <property type="term" value="F:alpha-L-fucosidase activity"/>
    <property type="evidence" value="ECO:0007669"/>
    <property type="project" value="UniProtKB-EC"/>
</dbReference>
<name>A0A1C7FFF6_9VIBR</name>
<dbReference type="Gene3D" id="3.20.20.80">
    <property type="entry name" value="Glycosidases"/>
    <property type="match status" value="1"/>
</dbReference>
<comment type="similarity">
    <text evidence="2">Belongs to the glycosyl hydrolase 29 family.</text>
</comment>
<keyword evidence="5 9" id="KW-0378">Hydrolase</keyword>
<dbReference type="SMR" id="A0A1C7FFF6"/>
<dbReference type="GO" id="GO:0006004">
    <property type="term" value="P:fucose metabolic process"/>
    <property type="evidence" value="ECO:0007669"/>
    <property type="project" value="InterPro"/>
</dbReference>